<dbReference type="InterPro" id="IPR036413">
    <property type="entry name" value="YaeB-like_sf"/>
</dbReference>
<dbReference type="GO" id="GO:0008168">
    <property type="term" value="F:methyltransferase activity"/>
    <property type="evidence" value="ECO:0007669"/>
    <property type="project" value="UniProtKB-KW"/>
</dbReference>
<dbReference type="InterPro" id="IPR023370">
    <property type="entry name" value="TrmO-like_N"/>
</dbReference>
<dbReference type="Gene3D" id="2.40.30.70">
    <property type="entry name" value="YaeB-like"/>
    <property type="match status" value="1"/>
</dbReference>
<dbReference type="Pfam" id="PF01980">
    <property type="entry name" value="TrmO_N"/>
    <property type="match status" value="1"/>
</dbReference>
<dbReference type="EMBL" id="FNIT01000001">
    <property type="protein sequence ID" value="SDN55414.1"/>
    <property type="molecule type" value="Genomic_DNA"/>
</dbReference>
<evidence type="ECO:0000313" key="4">
    <source>
        <dbReference type="EMBL" id="SDN55414.1"/>
    </source>
</evidence>
<reference evidence="4 5" key="1">
    <citation type="submission" date="2016-10" db="EMBL/GenBank/DDBJ databases">
        <authorList>
            <person name="de Groot N.N."/>
        </authorList>
    </citation>
    <scope>NUCLEOTIDE SEQUENCE [LARGE SCALE GENOMIC DNA]</scope>
    <source>
        <strain evidence="5">L7-484,KACC 16230,DSM 25025</strain>
    </source>
</reference>
<keyword evidence="4" id="KW-0489">Methyltransferase</keyword>
<dbReference type="PANTHER" id="PTHR12818">
    <property type="entry name" value="TRNA (ADENINE(37)-N6)-METHYLTRANSFERASE"/>
    <property type="match status" value="1"/>
</dbReference>
<evidence type="ECO:0000259" key="3">
    <source>
        <dbReference type="PROSITE" id="PS51668"/>
    </source>
</evidence>
<keyword evidence="4" id="KW-0808">Transferase</keyword>
<keyword evidence="1" id="KW-0949">S-adenosyl-L-methionine</keyword>
<comment type="similarity">
    <text evidence="2">Belongs to the tRNA methyltransferase O family.</text>
</comment>
<accession>A0A1H0CBX9</accession>
<gene>
    <name evidence="4" type="ORF">SAMN05192530_101238</name>
</gene>
<dbReference type="PANTHER" id="PTHR12818:SF0">
    <property type="entry name" value="TRNA (ADENINE(37)-N6)-METHYLTRANSFERASE"/>
    <property type="match status" value="1"/>
</dbReference>
<dbReference type="CDD" id="cd09281">
    <property type="entry name" value="UPF0066"/>
    <property type="match status" value="1"/>
</dbReference>
<dbReference type="PROSITE" id="PS51668">
    <property type="entry name" value="TSAA_2"/>
    <property type="match status" value="1"/>
</dbReference>
<evidence type="ECO:0000256" key="2">
    <source>
        <dbReference type="ARBA" id="ARBA00033753"/>
    </source>
</evidence>
<name>A0A1H0CBX9_9HYPH</name>
<dbReference type="InterPro" id="IPR036414">
    <property type="entry name" value="YaeB_N_sf"/>
</dbReference>
<sequence length="173" mass="19026">MVPASDPVMTRSGVREGEVPFAVDPGDRDDARLAFIGHLESPWRERGSCPRNMREARERSQDGSFRARIDLPFRPALDGLAPGGYAWLLTWLSQARRDLALQMPRHATVARGTFSLRSPVRPNPIGLHLVRLVSIDGDSGTLVLDALDVLDGTPLLDIKPYLPSVDHAPDDLS</sequence>
<dbReference type="AlphaFoldDB" id="A0A1H0CBX9"/>
<dbReference type="InterPro" id="IPR040372">
    <property type="entry name" value="YaeB-like"/>
</dbReference>
<dbReference type="STRING" id="1166073.SAMN05192530_101238"/>
<keyword evidence="5" id="KW-1185">Reference proteome</keyword>
<dbReference type="GO" id="GO:0032259">
    <property type="term" value="P:methylation"/>
    <property type="evidence" value="ECO:0007669"/>
    <property type="project" value="UniProtKB-KW"/>
</dbReference>
<proteinExistence type="inferred from homology"/>
<evidence type="ECO:0000313" key="5">
    <source>
        <dbReference type="Proteomes" id="UP000198793"/>
    </source>
</evidence>
<organism evidence="4 5">
    <name type="scientific">Aureimonas jatrophae</name>
    <dbReference type="NCBI Taxonomy" id="1166073"/>
    <lineage>
        <taxon>Bacteria</taxon>
        <taxon>Pseudomonadati</taxon>
        <taxon>Pseudomonadota</taxon>
        <taxon>Alphaproteobacteria</taxon>
        <taxon>Hyphomicrobiales</taxon>
        <taxon>Aurantimonadaceae</taxon>
        <taxon>Aureimonas</taxon>
    </lineage>
</organism>
<feature type="domain" description="TsaA-like" evidence="3">
    <location>
        <begin position="33"/>
        <end position="170"/>
    </location>
</feature>
<evidence type="ECO:0000256" key="1">
    <source>
        <dbReference type="ARBA" id="ARBA00022691"/>
    </source>
</evidence>
<protein>
    <submittedName>
        <fullName evidence="4">tRNA-Thr(GGU) m(6)t(6)A37 methyltransferase TsaA</fullName>
    </submittedName>
</protein>
<dbReference type="SUPFAM" id="SSF118196">
    <property type="entry name" value="YaeB-like"/>
    <property type="match status" value="1"/>
</dbReference>
<dbReference type="Proteomes" id="UP000198793">
    <property type="component" value="Unassembled WGS sequence"/>
</dbReference>